<gene>
    <name evidence="2" type="ORF">A4R35_04585</name>
</gene>
<name>A0A328VFH2_9CHLR</name>
<evidence type="ECO:0000313" key="2">
    <source>
        <dbReference type="EMBL" id="RAQ94802.1"/>
    </source>
</evidence>
<accession>A0A328VFH2</accession>
<feature type="region of interest" description="Disordered" evidence="1">
    <location>
        <begin position="45"/>
        <end position="66"/>
    </location>
</feature>
<sequence>MRAFTVMRSDSDRIWSPAPESFESTAHTALIARGFGSARDFDGGGAFGLDPDSPLPTEARGSLFDV</sequence>
<evidence type="ECO:0000256" key="1">
    <source>
        <dbReference type="SAM" id="MobiDB-lite"/>
    </source>
</evidence>
<dbReference type="EMBL" id="MCIF01000002">
    <property type="protein sequence ID" value="RAQ94802.1"/>
    <property type="molecule type" value="Genomic_DNA"/>
</dbReference>
<reference evidence="2 3" key="1">
    <citation type="submission" date="2016-08" db="EMBL/GenBank/DDBJ databases">
        <title>Analysis of Carbohydrate Active Enzymes in Thermogemmatispora T81 Reveals Carbohydrate Degradation Ability.</title>
        <authorList>
            <person name="Tomazini A."/>
            <person name="Lal S."/>
            <person name="Stott M."/>
            <person name="Henrissat B."/>
            <person name="Polikarpov I."/>
            <person name="Sparling R."/>
            <person name="Levin D.B."/>
        </authorList>
    </citation>
    <scope>NUCLEOTIDE SEQUENCE [LARGE SCALE GENOMIC DNA]</scope>
    <source>
        <strain evidence="2 3">T81</strain>
    </source>
</reference>
<dbReference type="Proteomes" id="UP000248706">
    <property type="component" value="Unassembled WGS sequence"/>
</dbReference>
<keyword evidence="3" id="KW-1185">Reference proteome</keyword>
<comment type="caution">
    <text evidence="2">The sequence shown here is derived from an EMBL/GenBank/DDBJ whole genome shotgun (WGS) entry which is preliminary data.</text>
</comment>
<proteinExistence type="predicted"/>
<dbReference type="AlphaFoldDB" id="A0A328VFH2"/>
<organism evidence="2 3">
    <name type="scientific">Thermogemmatispora tikiterensis</name>
    <dbReference type="NCBI Taxonomy" id="1825093"/>
    <lineage>
        <taxon>Bacteria</taxon>
        <taxon>Bacillati</taxon>
        <taxon>Chloroflexota</taxon>
        <taxon>Ktedonobacteria</taxon>
        <taxon>Thermogemmatisporales</taxon>
        <taxon>Thermogemmatisporaceae</taxon>
        <taxon>Thermogemmatispora</taxon>
    </lineage>
</organism>
<evidence type="ECO:0000313" key="3">
    <source>
        <dbReference type="Proteomes" id="UP000248706"/>
    </source>
</evidence>
<protein>
    <submittedName>
        <fullName evidence="2">Uncharacterized protein</fullName>
    </submittedName>
</protein>